<dbReference type="EMBL" id="BKCP01006515">
    <property type="protein sequence ID" value="GER42999.1"/>
    <property type="molecule type" value="Genomic_DNA"/>
</dbReference>
<name>A0A5A7QCN1_STRAF</name>
<comment type="caution">
    <text evidence="2">The sequence shown here is derived from an EMBL/GenBank/DDBJ whole genome shotgun (WGS) entry which is preliminary data.</text>
</comment>
<keyword evidence="2" id="KW-0378">Hydrolase</keyword>
<proteinExistence type="predicted"/>
<sequence length="99" mass="10873">MIILLSLTKPDPSSPFISPSSPDLAFSPPNPTPHAAPSAALTAHDDGLLRRRRVGMMLDASGRRDKETTAACLKRKRTASANSIEGWELFDFYPVHRPF</sequence>
<organism evidence="2 3">
    <name type="scientific">Striga asiatica</name>
    <name type="common">Asiatic witchweed</name>
    <name type="synonym">Buchnera asiatica</name>
    <dbReference type="NCBI Taxonomy" id="4170"/>
    <lineage>
        <taxon>Eukaryota</taxon>
        <taxon>Viridiplantae</taxon>
        <taxon>Streptophyta</taxon>
        <taxon>Embryophyta</taxon>
        <taxon>Tracheophyta</taxon>
        <taxon>Spermatophyta</taxon>
        <taxon>Magnoliopsida</taxon>
        <taxon>eudicotyledons</taxon>
        <taxon>Gunneridae</taxon>
        <taxon>Pentapetalae</taxon>
        <taxon>asterids</taxon>
        <taxon>lamiids</taxon>
        <taxon>Lamiales</taxon>
        <taxon>Orobanchaceae</taxon>
        <taxon>Buchnereae</taxon>
        <taxon>Striga</taxon>
    </lineage>
</organism>
<dbReference type="GO" id="GO:0008233">
    <property type="term" value="F:peptidase activity"/>
    <property type="evidence" value="ECO:0007669"/>
    <property type="project" value="UniProtKB-KW"/>
</dbReference>
<reference evidence="3" key="1">
    <citation type="journal article" date="2019" name="Curr. Biol.">
        <title>Genome Sequence of Striga asiatica Provides Insight into the Evolution of Plant Parasitism.</title>
        <authorList>
            <person name="Yoshida S."/>
            <person name="Kim S."/>
            <person name="Wafula E.K."/>
            <person name="Tanskanen J."/>
            <person name="Kim Y.M."/>
            <person name="Honaas L."/>
            <person name="Yang Z."/>
            <person name="Spallek T."/>
            <person name="Conn C.E."/>
            <person name="Ichihashi Y."/>
            <person name="Cheong K."/>
            <person name="Cui S."/>
            <person name="Der J.P."/>
            <person name="Gundlach H."/>
            <person name="Jiao Y."/>
            <person name="Hori C."/>
            <person name="Ishida J.K."/>
            <person name="Kasahara H."/>
            <person name="Kiba T."/>
            <person name="Kim M.S."/>
            <person name="Koo N."/>
            <person name="Laohavisit A."/>
            <person name="Lee Y.H."/>
            <person name="Lumba S."/>
            <person name="McCourt P."/>
            <person name="Mortimer J.C."/>
            <person name="Mutuku J.M."/>
            <person name="Nomura T."/>
            <person name="Sasaki-Sekimoto Y."/>
            <person name="Seto Y."/>
            <person name="Wang Y."/>
            <person name="Wakatake T."/>
            <person name="Sakakibara H."/>
            <person name="Demura T."/>
            <person name="Yamaguchi S."/>
            <person name="Yoneyama K."/>
            <person name="Manabe R.I."/>
            <person name="Nelson D.C."/>
            <person name="Schulman A.H."/>
            <person name="Timko M.P."/>
            <person name="dePamphilis C.W."/>
            <person name="Choi D."/>
            <person name="Shirasu K."/>
        </authorList>
    </citation>
    <scope>NUCLEOTIDE SEQUENCE [LARGE SCALE GENOMIC DNA]</scope>
    <source>
        <strain evidence="3">cv. UVA1</strain>
    </source>
</reference>
<keyword evidence="3" id="KW-1185">Reference proteome</keyword>
<protein>
    <submittedName>
        <fullName evidence="2">ATP-dependent Clp protease proteolytic subunit</fullName>
    </submittedName>
</protein>
<evidence type="ECO:0000313" key="3">
    <source>
        <dbReference type="Proteomes" id="UP000325081"/>
    </source>
</evidence>
<dbReference type="GO" id="GO:0006508">
    <property type="term" value="P:proteolysis"/>
    <property type="evidence" value="ECO:0007669"/>
    <property type="project" value="UniProtKB-KW"/>
</dbReference>
<gene>
    <name evidence="2" type="ORF">STAS_19827</name>
</gene>
<dbReference type="AlphaFoldDB" id="A0A5A7QCN1"/>
<feature type="compositionally biased region" description="Low complexity" evidence="1">
    <location>
        <begin position="10"/>
        <end position="22"/>
    </location>
</feature>
<keyword evidence="2" id="KW-0645">Protease</keyword>
<feature type="region of interest" description="Disordered" evidence="1">
    <location>
        <begin position="1"/>
        <end position="39"/>
    </location>
</feature>
<evidence type="ECO:0000256" key="1">
    <source>
        <dbReference type="SAM" id="MobiDB-lite"/>
    </source>
</evidence>
<evidence type="ECO:0000313" key="2">
    <source>
        <dbReference type="EMBL" id="GER42999.1"/>
    </source>
</evidence>
<accession>A0A5A7QCN1</accession>
<dbReference type="Proteomes" id="UP000325081">
    <property type="component" value="Unassembled WGS sequence"/>
</dbReference>